<feature type="domain" description="CARD" evidence="2">
    <location>
        <begin position="1"/>
        <end position="83"/>
    </location>
</feature>
<dbReference type="InterPro" id="IPR001315">
    <property type="entry name" value="CARD"/>
</dbReference>
<evidence type="ECO:0000313" key="4">
    <source>
        <dbReference type="WBParaSite" id="PSAMB.scaffold7700size7248.g30432.t1"/>
    </source>
</evidence>
<feature type="region of interest" description="Disordered" evidence="1">
    <location>
        <begin position="96"/>
        <end position="133"/>
    </location>
</feature>
<dbReference type="SUPFAM" id="SSF47986">
    <property type="entry name" value="DEATH domain"/>
    <property type="match status" value="1"/>
</dbReference>
<organism evidence="3 4">
    <name type="scientific">Plectus sambesii</name>
    <dbReference type="NCBI Taxonomy" id="2011161"/>
    <lineage>
        <taxon>Eukaryota</taxon>
        <taxon>Metazoa</taxon>
        <taxon>Ecdysozoa</taxon>
        <taxon>Nematoda</taxon>
        <taxon>Chromadorea</taxon>
        <taxon>Plectida</taxon>
        <taxon>Plectina</taxon>
        <taxon>Plectoidea</taxon>
        <taxon>Plectidae</taxon>
        <taxon>Plectus</taxon>
    </lineage>
</organism>
<dbReference type="CDD" id="cd01671">
    <property type="entry name" value="CARD"/>
    <property type="match status" value="1"/>
</dbReference>
<dbReference type="GO" id="GO:0042981">
    <property type="term" value="P:regulation of apoptotic process"/>
    <property type="evidence" value="ECO:0007669"/>
    <property type="project" value="InterPro"/>
</dbReference>
<dbReference type="InterPro" id="IPR011029">
    <property type="entry name" value="DEATH-like_dom_sf"/>
</dbReference>
<feature type="compositionally biased region" description="Polar residues" evidence="1">
    <location>
        <begin position="123"/>
        <end position="133"/>
    </location>
</feature>
<evidence type="ECO:0000256" key="1">
    <source>
        <dbReference type="SAM" id="MobiDB-lite"/>
    </source>
</evidence>
<dbReference type="WBParaSite" id="PSAMB.scaffold7700size7248.g30432.t1">
    <property type="protein sequence ID" value="PSAMB.scaffold7700size7248.g30432.t1"/>
    <property type="gene ID" value="PSAMB.scaffold7700size7248.g30432"/>
</dbReference>
<dbReference type="PROSITE" id="PS50209">
    <property type="entry name" value="CARD"/>
    <property type="match status" value="1"/>
</dbReference>
<dbReference type="Gene3D" id="1.10.533.10">
    <property type="entry name" value="Death Domain, Fas"/>
    <property type="match status" value="1"/>
</dbReference>
<evidence type="ECO:0000313" key="3">
    <source>
        <dbReference type="Proteomes" id="UP000887566"/>
    </source>
</evidence>
<reference evidence="4" key="1">
    <citation type="submission" date="2022-11" db="UniProtKB">
        <authorList>
            <consortium name="WormBaseParasite"/>
        </authorList>
    </citation>
    <scope>IDENTIFICATION</scope>
</reference>
<evidence type="ECO:0000259" key="2">
    <source>
        <dbReference type="PROSITE" id="PS50209"/>
    </source>
</evidence>
<sequence>MNDQKRQAIQYHYAALVKGMDAIAVMDNLSGSLLSQPEREFVKESSQIRRERNRELISILFRTREELEPFEGFVDALKNTEKHEIMAAEILKTYTQDNSPAEVEKVSETSPTHAGEIEHDLQTKQPELSTMNA</sequence>
<accession>A0A914XEG5</accession>
<name>A0A914XEG5_9BILA</name>
<proteinExistence type="predicted"/>
<dbReference type="Proteomes" id="UP000887566">
    <property type="component" value="Unplaced"/>
</dbReference>
<protein>
    <submittedName>
        <fullName evidence="4">CARD domain-containing protein</fullName>
    </submittedName>
</protein>
<keyword evidence="3" id="KW-1185">Reference proteome</keyword>
<dbReference type="AlphaFoldDB" id="A0A914XEG5"/>